<organism evidence="3">
    <name type="scientific">Echinostoma caproni</name>
    <dbReference type="NCBI Taxonomy" id="27848"/>
    <lineage>
        <taxon>Eukaryota</taxon>
        <taxon>Metazoa</taxon>
        <taxon>Spiralia</taxon>
        <taxon>Lophotrochozoa</taxon>
        <taxon>Platyhelminthes</taxon>
        <taxon>Trematoda</taxon>
        <taxon>Digenea</taxon>
        <taxon>Plagiorchiida</taxon>
        <taxon>Echinostomata</taxon>
        <taxon>Echinostomatoidea</taxon>
        <taxon>Echinostomatidae</taxon>
        <taxon>Echinostoma</taxon>
    </lineage>
</organism>
<accession>A0A183AFW3</accession>
<dbReference type="InterPro" id="IPR011001">
    <property type="entry name" value="Saposin-like"/>
</dbReference>
<name>A0A183AFW3_9TREM</name>
<dbReference type="Proteomes" id="UP000272942">
    <property type="component" value="Unassembled WGS sequence"/>
</dbReference>
<keyword evidence="2" id="KW-1185">Reference proteome</keyword>
<dbReference type="WBParaSite" id="ECPE_0000586101-mRNA-1">
    <property type="protein sequence ID" value="ECPE_0000586101-mRNA-1"/>
    <property type="gene ID" value="ECPE_0000586101"/>
</dbReference>
<dbReference type="AlphaFoldDB" id="A0A183AFW3"/>
<dbReference type="Gene3D" id="1.10.225.10">
    <property type="entry name" value="Saposin-like"/>
    <property type="match status" value="1"/>
</dbReference>
<protein>
    <submittedName>
        <fullName evidence="3">Saposin B-type domain-containing protein</fullName>
    </submittedName>
</protein>
<reference evidence="3" key="1">
    <citation type="submission" date="2016-06" db="UniProtKB">
        <authorList>
            <consortium name="WormBaseParasite"/>
        </authorList>
    </citation>
    <scope>IDENTIFICATION</scope>
</reference>
<sequence length="87" mass="9872">MENTDYCQLCTLTMDQLKEWIQKPSMKTLYEKAVDAACKHTGAMYSMCKETIMYGIQVAIEFVEKEDSTAACRSGSKHSVVKEFAMD</sequence>
<proteinExistence type="predicted"/>
<dbReference type="SUPFAM" id="SSF47862">
    <property type="entry name" value="Saposin"/>
    <property type="match status" value="1"/>
</dbReference>
<evidence type="ECO:0000313" key="1">
    <source>
        <dbReference type="EMBL" id="VDP76704.1"/>
    </source>
</evidence>
<gene>
    <name evidence="1" type="ORF">ECPE_LOCUS5848</name>
</gene>
<reference evidence="1 2" key="2">
    <citation type="submission" date="2018-11" db="EMBL/GenBank/DDBJ databases">
        <authorList>
            <consortium name="Pathogen Informatics"/>
        </authorList>
    </citation>
    <scope>NUCLEOTIDE SEQUENCE [LARGE SCALE GENOMIC DNA]</scope>
    <source>
        <strain evidence="1 2">Egypt</strain>
    </source>
</reference>
<evidence type="ECO:0000313" key="2">
    <source>
        <dbReference type="Proteomes" id="UP000272942"/>
    </source>
</evidence>
<evidence type="ECO:0000313" key="3">
    <source>
        <dbReference type="WBParaSite" id="ECPE_0000586101-mRNA-1"/>
    </source>
</evidence>
<dbReference type="EMBL" id="UZAN01042746">
    <property type="protein sequence ID" value="VDP76704.1"/>
    <property type="molecule type" value="Genomic_DNA"/>
</dbReference>